<dbReference type="NCBIfam" id="NF008521">
    <property type="entry name" value="PRK11448.1"/>
    <property type="match status" value="1"/>
</dbReference>
<gene>
    <name evidence="4" type="primary">hsdR</name>
    <name evidence="4" type="ORF">FYL06_04975</name>
</gene>
<dbReference type="SUPFAM" id="SSF52540">
    <property type="entry name" value="P-loop containing nucleoside triphosphate hydrolases"/>
    <property type="match status" value="1"/>
</dbReference>
<dbReference type="CDD" id="cd18032">
    <property type="entry name" value="DEXHc_RE_I_III_res"/>
    <property type="match status" value="1"/>
</dbReference>
<dbReference type="InterPro" id="IPR001650">
    <property type="entry name" value="Helicase_C-like"/>
</dbReference>
<dbReference type="SMART" id="SM00490">
    <property type="entry name" value="HELICc"/>
    <property type="match status" value="1"/>
</dbReference>
<proteinExistence type="predicted"/>
<keyword evidence="4" id="KW-0540">Nuclease</keyword>
<dbReference type="InterPro" id="IPR027417">
    <property type="entry name" value="P-loop_NTPase"/>
</dbReference>
<dbReference type="InterPro" id="IPR014001">
    <property type="entry name" value="Helicase_ATP-bd"/>
</dbReference>
<dbReference type="InterPro" id="IPR050742">
    <property type="entry name" value="Helicase_Restrict-Modif_Enz"/>
</dbReference>
<dbReference type="Pfam" id="PF04851">
    <property type="entry name" value="ResIII"/>
    <property type="match status" value="1"/>
</dbReference>
<dbReference type="Gene3D" id="3.90.1570.30">
    <property type="match status" value="1"/>
</dbReference>
<keyword evidence="4" id="KW-0255">Endonuclease</keyword>
<dbReference type="EC" id="3.1.21.3" evidence="4"/>
<dbReference type="Gene3D" id="3.40.50.300">
    <property type="entry name" value="P-loop containing nucleotide triphosphate hydrolases"/>
    <property type="match status" value="2"/>
</dbReference>
<sequence>MYTNNFEYNNEAIKDFADFGKKAEKYIYQSPQDALTAFRTLGEALLNDIYEKDRIFVEIRVTASEYSTQDKKIKLLSTYNRKIGEVYYPENIINNFKTIKNTGNIAAHNIKSKFFTVEKALEIDKVMYKIWSWYLEIYTSEECLPYVKPENTAVNNDEELKDEVDKLKKKIEELKKRNEQQKEKVDSSKKQERQSRSRKYQQTHDLSEEETREIIDQQLRDAGWEANTKKLNNNKNKNKTLPKKGKRMAIAEWVLSNGKRADYALFEGLNLVGVVEAKEWGKDIPGDLTQAKEYAKLITKDPDVYNLVVKDDATYKVPFIYSTNGRPYIRQYKSKSGIWYLDTRNLNNHAKPLQAWHSPDDLKLKLSAKPEKEANEDLKNESMLSFANRYYQVEAIRAVENAIIDGKKRILLQMATGTGKTRTAIALMYHLLKAKKARRILYLVDRNSLGRQTEDTLKNLKVDATSIADIYGVKALSGGKVEKDTKIHIATVQSMISRLFSGINNDESVTVGTYDFIIVDEAHRGYALDRDMREGDERIYDEQDYVSQYRRVIDFFDATSIAMTATPAKHTVEIFGSPIYSYSYRQAVLDGWLIDHDTPYVFKTELSENGINFEVNEDVTVYDSEKNTISTETLDENMNFDVSQFNRRVIANDFNRVIAEKLTEYIDPTDEMAGKTLIFAVTDKHADDFVIALKDAYEKAGIPVPDDAIQKITGQTYEYGQAIKNFKNETYPNIVVTVDLLTTGIDVPEITNIVFLRQVRSRILYEQMIGRATRPCEKIQKDHFNIYDAVGIYDKMKSVSNMNMVVKDPNHNLDYYVNKTNPLDYEDEADYETYREDLLATIQRKIKRIPEDKLSEFCDFAKINSTNEWTQSIKNMSKEELSQEMPKIAKLASFKYNDAKMIISDKEDRFKNVDRSYGDSGKKPEDYLESFNQYIQNNQNELLGLEIIKTRPQDLSLSELKEIVLTLSQYGYNERDLQNAWKKVKGEQTAASIISFIRQAMMTTDRLEDHEAMVNRAMNKVYGMTEWTVMQRKWLDKIAKQLKQNEVLGKNAQQAFDTIPAFKSNGGYNRVNKLLDGKADEIIKIINENLYA</sequence>
<name>A0ABD6JDP8_9LACO</name>
<evidence type="ECO:0000259" key="2">
    <source>
        <dbReference type="PROSITE" id="PS51192"/>
    </source>
</evidence>
<evidence type="ECO:0000313" key="5">
    <source>
        <dbReference type="Proteomes" id="UP000471300"/>
    </source>
</evidence>
<dbReference type="PROSITE" id="PS51194">
    <property type="entry name" value="HELICASE_CTER"/>
    <property type="match status" value="1"/>
</dbReference>
<dbReference type="PANTHER" id="PTHR47396:SF1">
    <property type="entry name" value="ATP-DEPENDENT HELICASE IRC3-RELATED"/>
    <property type="match status" value="1"/>
</dbReference>
<keyword evidence="4" id="KW-0378">Hydrolase</keyword>
<dbReference type="Proteomes" id="UP000471300">
    <property type="component" value="Unassembled WGS sequence"/>
</dbReference>
<evidence type="ECO:0000256" key="1">
    <source>
        <dbReference type="SAM" id="MobiDB-lite"/>
    </source>
</evidence>
<dbReference type="InterPro" id="IPR013670">
    <property type="entry name" value="EcoEI_R_C_dom"/>
</dbReference>
<dbReference type="PROSITE" id="PS51192">
    <property type="entry name" value="HELICASE_ATP_BIND_1"/>
    <property type="match status" value="1"/>
</dbReference>
<dbReference type="PANTHER" id="PTHR47396">
    <property type="entry name" value="TYPE I RESTRICTION ENZYME ECOKI R PROTEIN"/>
    <property type="match status" value="1"/>
</dbReference>
<comment type="caution">
    <text evidence="4">The sequence shown here is derived from an EMBL/GenBank/DDBJ whole genome shotgun (WGS) entry which is preliminary data.</text>
</comment>
<reference evidence="4 5" key="1">
    <citation type="journal article" date="2020" name="Food Funct.">
        <title>Screening of Lactobacillus salivarius strains from the feces of Chinese populations and the evaluation of their effects against intestinal inflammation in mice.</title>
        <authorList>
            <person name="Zhai Q."/>
            <person name="Shen X."/>
            <person name="Cen S."/>
            <person name="Zhang C."/>
            <person name="Tian F."/>
            <person name="Zhao J."/>
            <person name="Zhang H."/>
            <person name="Xue Y."/>
            <person name="Chen W."/>
        </authorList>
    </citation>
    <scope>NUCLEOTIDE SEQUENCE [LARGE SCALE GENOMIC DNA]</scope>
    <source>
        <strain evidence="4 5">FZJTZ28M4.scaf</strain>
    </source>
</reference>
<evidence type="ECO:0000259" key="3">
    <source>
        <dbReference type="PROSITE" id="PS51194"/>
    </source>
</evidence>
<dbReference type="EMBL" id="VSTU01000006">
    <property type="protein sequence ID" value="MYZ66299.1"/>
    <property type="molecule type" value="Genomic_DNA"/>
</dbReference>
<feature type="region of interest" description="Disordered" evidence="1">
    <location>
        <begin position="175"/>
        <end position="212"/>
    </location>
</feature>
<feature type="domain" description="Helicase C-terminal" evidence="3">
    <location>
        <begin position="661"/>
        <end position="824"/>
    </location>
</feature>
<organism evidence="4 5">
    <name type="scientific">Ligilactobacillus salivarius</name>
    <dbReference type="NCBI Taxonomy" id="1624"/>
    <lineage>
        <taxon>Bacteria</taxon>
        <taxon>Bacillati</taxon>
        <taxon>Bacillota</taxon>
        <taxon>Bacilli</taxon>
        <taxon>Lactobacillales</taxon>
        <taxon>Lactobacillaceae</taxon>
        <taxon>Ligilactobacillus</taxon>
    </lineage>
</organism>
<dbReference type="SMART" id="SM00487">
    <property type="entry name" value="DEXDc"/>
    <property type="match status" value="1"/>
</dbReference>
<protein>
    <submittedName>
        <fullName evidence="4">Type I restriction-modification system endonuclease</fullName>
        <ecNumber evidence="4">3.1.21.3</ecNumber>
    </submittedName>
</protein>
<accession>A0ABD6JDP8</accession>
<dbReference type="GO" id="GO:0009035">
    <property type="term" value="F:type I site-specific deoxyribonuclease activity"/>
    <property type="evidence" value="ECO:0007669"/>
    <property type="project" value="UniProtKB-EC"/>
</dbReference>
<dbReference type="Pfam" id="PF08463">
    <property type="entry name" value="EcoEI_R_C"/>
    <property type="match status" value="1"/>
</dbReference>
<evidence type="ECO:0000313" key="4">
    <source>
        <dbReference type="EMBL" id="MYZ66299.1"/>
    </source>
</evidence>
<dbReference type="Pfam" id="PF00271">
    <property type="entry name" value="Helicase_C"/>
    <property type="match status" value="1"/>
</dbReference>
<dbReference type="RefSeq" id="WP_081539194.1">
    <property type="nucleotide sequence ID" value="NZ_CP116813.1"/>
</dbReference>
<dbReference type="AlphaFoldDB" id="A0ABD6JDP8"/>
<feature type="domain" description="Helicase ATP-binding" evidence="2">
    <location>
        <begin position="401"/>
        <end position="585"/>
    </location>
</feature>
<dbReference type="CDD" id="cd18799">
    <property type="entry name" value="SF2_C_EcoAI-like"/>
    <property type="match status" value="1"/>
</dbReference>
<feature type="compositionally biased region" description="Basic and acidic residues" evidence="1">
    <location>
        <begin position="175"/>
        <end position="195"/>
    </location>
</feature>
<dbReference type="InterPro" id="IPR006935">
    <property type="entry name" value="Helicase/UvrB_N"/>
</dbReference>